<name>A0A517Z0C6_9PLAN</name>
<feature type="domain" description="Phosphoribosyltransferase" evidence="2">
    <location>
        <begin position="169"/>
        <end position="264"/>
    </location>
</feature>
<gene>
    <name evidence="4" type="ORF">Mal4_01870</name>
</gene>
<dbReference type="Gene3D" id="3.40.50.2020">
    <property type="match status" value="1"/>
</dbReference>
<evidence type="ECO:0000259" key="2">
    <source>
        <dbReference type="Pfam" id="PF00156"/>
    </source>
</evidence>
<dbReference type="RefSeq" id="WP_145366618.1">
    <property type="nucleotide sequence ID" value="NZ_CP036275.1"/>
</dbReference>
<dbReference type="InterPro" id="IPR029057">
    <property type="entry name" value="PRTase-like"/>
</dbReference>
<dbReference type="PANTHER" id="PTHR47505:SF1">
    <property type="entry name" value="DNA UTILIZATION PROTEIN YHGH"/>
    <property type="match status" value="1"/>
</dbReference>
<organism evidence="4 5">
    <name type="scientific">Maioricimonas rarisocia</name>
    <dbReference type="NCBI Taxonomy" id="2528026"/>
    <lineage>
        <taxon>Bacteria</taxon>
        <taxon>Pseudomonadati</taxon>
        <taxon>Planctomycetota</taxon>
        <taxon>Planctomycetia</taxon>
        <taxon>Planctomycetales</taxon>
        <taxon>Planctomycetaceae</taxon>
        <taxon>Maioricimonas</taxon>
    </lineage>
</organism>
<dbReference type="OrthoDB" id="9779910at2"/>
<dbReference type="Proteomes" id="UP000320496">
    <property type="component" value="Chromosome"/>
</dbReference>
<dbReference type="InterPro" id="IPR051910">
    <property type="entry name" value="ComF/GntX_DNA_util-trans"/>
</dbReference>
<comment type="similarity">
    <text evidence="1">Belongs to the ComF/GntX family.</text>
</comment>
<dbReference type="PANTHER" id="PTHR47505">
    <property type="entry name" value="DNA UTILIZATION PROTEIN YHGH"/>
    <property type="match status" value="1"/>
</dbReference>
<evidence type="ECO:0000256" key="1">
    <source>
        <dbReference type="ARBA" id="ARBA00008007"/>
    </source>
</evidence>
<reference evidence="4 5" key="1">
    <citation type="submission" date="2019-02" db="EMBL/GenBank/DDBJ databases">
        <title>Deep-cultivation of Planctomycetes and their phenomic and genomic characterization uncovers novel biology.</title>
        <authorList>
            <person name="Wiegand S."/>
            <person name="Jogler M."/>
            <person name="Boedeker C."/>
            <person name="Pinto D."/>
            <person name="Vollmers J."/>
            <person name="Rivas-Marin E."/>
            <person name="Kohn T."/>
            <person name="Peeters S.H."/>
            <person name="Heuer A."/>
            <person name="Rast P."/>
            <person name="Oberbeckmann S."/>
            <person name="Bunk B."/>
            <person name="Jeske O."/>
            <person name="Meyerdierks A."/>
            <person name="Storesund J.E."/>
            <person name="Kallscheuer N."/>
            <person name="Luecker S."/>
            <person name="Lage O.M."/>
            <person name="Pohl T."/>
            <person name="Merkel B.J."/>
            <person name="Hornburger P."/>
            <person name="Mueller R.-W."/>
            <person name="Bruemmer F."/>
            <person name="Labrenz M."/>
            <person name="Spormann A.M."/>
            <person name="Op den Camp H."/>
            <person name="Overmann J."/>
            <person name="Amann R."/>
            <person name="Jetten M.S.M."/>
            <person name="Mascher T."/>
            <person name="Medema M.H."/>
            <person name="Devos D.P."/>
            <person name="Kaster A.-K."/>
            <person name="Ovreas L."/>
            <person name="Rohde M."/>
            <person name="Galperin M.Y."/>
            <person name="Jogler C."/>
        </authorList>
    </citation>
    <scope>NUCLEOTIDE SEQUENCE [LARGE SCALE GENOMIC DNA]</scope>
    <source>
        <strain evidence="4 5">Mal4</strain>
    </source>
</reference>
<proteinExistence type="inferred from homology"/>
<dbReference type="InterPro" id="IPR044005">
    <property type="entry name" value="DZR_2"/>
</dbReference>
<keyword evidence="5" id="KW-1185">Reference proteome</keyword>
<accession>A0A517Z0C6</accession>
<sequence>MPGIHRTASFRGLKQHGRTVLAAAQDFVFPPACVYCAKPLAGSRRAGKPTGTRHICGTCRLALAGQGGPACLRCGAPVGPNVRIDAGCIHCRDDRFAFAAVAALGVYAGPLKSACLAAKESGGGALMAALGELLWERHRELISGWNAECILPVPHHWMTRLWTGQLPPVVLAHRLGRRLKVPVAGHILRKVRRTPAQSSLPPSGRRANLRDAFRLASGMRIAGARVLLTDDILTTGTTTHRIARLLRQAGAAEVNVAVIARGLGSRGSAPATPATEPQQW</sequence>
<feature type="domain" description="Double zinc ribbon" evidence="3">
    <location>
        <begin position="25"/>
        <end position="91"/>
    </location>
</feature>
<dbReference type="SUPFAM" id="SSF53271">
    <property type="entry name" value="PRTase-like"/>
    <property type="match status" value="1"/>
</dbReference>
<dbReference type="InterPro" id="IPR000836">
    <property type="entry name" value="PRTase_dom"/>
</dbReference>
<dbReference type="AlphaFoldDB" id="A0A517Z0C6"/>
<protein>
    <submittedName>
        <fullName evidence="4">DNA utilization protein GntX</fullName>
    </submittedName>
</protein>
<dbReference type="Pfam" id="PF00156">
    <property type="entry name" value="Pribosyltran"/>
    <property type="match status" value="1"/>
</dbReference>
<evidence type="ECO:0000313" key="5">
    <source>
        <dbReference type="Proteomes" id="UP000320496"/>
    </source>
</evidence>
<evidence type="ECO:0000259" key="3">
    <source>
        <dbReference type="Pfam" id="PF18912"/>
    </source>
</evidence>
<dbReference type="KEGG" id="mri:Mal4_01870"/>
<evidence type="ECO:0000313" key="4">
    <source>
        <dbReference type="EMBL" id="QDU35905.1"/>
    </source>
</evidence>
<dbReference type="Pfam" id="PF18912">
    <property type="entry name" value="DZR_2"/>
    <property type="match status" value="1"/>
</dbReference>
<dbReference type="CDD" id="cd06223">
    <property type="entry name" value="PRTases_typeI"/>
    <property type="match status" value="1"/>
</dbReference>
<dbReference type="EMBL" id="CP036275">
    <property type="protein sequence ID" value="QDU35905.1"/>
    <property type="molecule type" value="Genomic_DNA"/>
</dbReference>